<keyword evidence="2" id="KW-1185">Reference proteome</keyword>
<sequence>MGSRRWMSDLQAEEQIQVTFRLQILFMPGVSLSRLETRSSWFRQLKEDIEEENNCKHQDNLQLLAGVCISLKRSHLAVAVECCLLSFMKRAFCCDNYKDEAVLQELMSR</sequence>
<proteinExistence type="predicted"/>
<comment type="caution">
    <text evidence="1">The sequence shown here is derived from an EMBL/GenBank/DDBJ whole genome shotgun (WGS) entry which is preliminary data.</text>
</comment>
<dbReference type="Proteomes" id="UP001279410">
    <property type="component" value="Unassembled WGS sequence"/>
</dbReference>
<evidence type="ECO:0000313" key="1">
    <source>
        <dbReference type="EMBL" id="GLD47784.1"/>
    </source>
</evidence>
<reference evidence="1" key="1">
    <citation type="submission" date="2022-08" db="EMBL/GenBank/DDBJ databases">
        <title>Genome sequencing of akame (Lates japonicus).</title>
        <authorList>
            <person name="Hashiguchi Y."/>
            <person name="Takahashi H."/>
        </authorList>
    </citation>
    <scope>NUCLEOTIDE SEQUENCE</scope>
    <source>
        <strain evidence="1">Kochi</strain>
    </source>
</reference>
<name>A0AAD3M5J7_LATJO</name>
<accession>A0AAD3M5J7</accession>
<dbReference type="AlphaFoldDB" id="A0AAD3M5J7"/>
<protein>
    <submittedName>
        <fullName evidence="1">Structural maintenance of chromosomes protein 6-like protein</fullName>
    </submittedName>
</protein>
<evidence type="ECO:0000313" key="2">
    <source>
        <dbReference type="Proteomes" id="UP001279410"/>
    </source>
</evidence>
<organism evidence="1 2">
    <name type="scientific">Lates japonicus</name>
    <name type="common">Japanese lates</name>
    <dbReference type="NCBI Taxonomy" id="270547"/>
    <lineage>
        <taxon>Eukaryota</taxon>
        <taxon>Metazoa</taxon>
        <taxon>Chordata</taxon>
        <taxon>Craniata</taxon>
        <taxon>Vertebrata</taxon>
        <taxon>Euteleostomi</taxon>
        <taxon>Actinopterygii</taxon>
        <taxon>Neopterygii</taxon>
        <taxon>Teleostei</taxon>
        <taxon>Neoteleostei</taxon>
        <taxon>Acanthomorphata</taxon>
        <taxon>Carangaria</taxon>
        <taxon>Carangaria incertae sedis</taxon>
        <taxon>Centropomidae</taxon>
        <taxon>Lates</taxon>
    </lineage>
</organism>
<gene>
    <name evidence="1" type="ORF">AKAME5_000188000</name>
</gene>
<dbReference type="EMBL" id="BRZM01000004">
    <property type="protein sequence ID" value="GLD47784.1"/>
    <property type="molecule type" value="Genomic_DNA"/>
</dbReference>